<dbReference type="RefSeq" id="WP_343975303.1">
    <property type="nucleotide sequence ID" value="NZ_BAAAJG010000008.1"/>
</dbReference>
<comment type="caution">
    <text evidence="1">The sequence shown here is derived from an EMBL/GenBank/DDBJ whole genome shotgun (WGS) entry which is preliminary data.</text>
</comment>
<dbReference type="SUPFAM" id="SSF160104">
    <property type="entry name" value="Acetoacetate decarboxylase-like"/>
    <property type="match status" value="1"/>
</dbReference>
<name>A0ABW4FEZ1_9PSEU</name>
<organism evidence="1 2">
    <name type="scientific">Pseudonocardia aurantiaca</name>
    <dbReference type="NCBI Taxonomy" id="75290"/>
    <lineage>
        <taxon>Bacteria</taxon>
        <taxon>Bacillati</taxon>
        <taxon>Actinomycetota</taxon>
        <taxon>Actinomycetes</taxon>
        <taxon>Pseudonocardiales</taxon>
        <taxon>Pseudonocardiaceae</taxon>
        <taxon>Pseudonocardia</taxon>
    </lineage>
</organism>
<dbReference type="InterPro" id="IPR023375">
    <property type="entry name" value="ADC_dom_sf"/>
</dbReference>
<accession>A0ABW4FEZ1</accession>
<dbReference type="Pfam" id="PF09844">
    <property type="entry name" value="DUF2071"/>
    <property type="match status" value="1"/>
</dbReference>
<dbReference type="InterPro" id="IPR018644">
    <property type="entry name" value="DUF2071"/>
</dbReference>
<sequence length="308" mass="33803">MAAIVPEPVTTLAPALPRPHVLRQRWCDVAFLHWAVRPDAVARFFPPGVRPDVLGGWTYVGLVPFRLVGTAIGRGPAVPWAGTFLETNVRLYSVDATGRRGVVFLSLDTDRALAVAAARAVFGMPCRWARMRFRTDGDVRSYTARLRWPGARARPHAHQHSRVTVRPEARPTLDGPLEAFLTARWGLHIAHLGRTWYVPNTHESWPLQRAEVLELDDGLVASVGLGDLARRAPDHVAFSAGVAATFGAPVLRSALNNSALLRDAQAGTSRRWTVGPIQQRYRPSASGDPMRCTHLDAARYGRSRSGPS</sequence>
<proteinExistence type="predicted"/>
<evidence type="ECO:0000313" key="1">
    <source>
        <dbReference type="EMBL" id="MFD1529209.1"/>
    </source>
</evidence>
<evidence type="ECO:0000313" key="2">
    <source>
        <dbReference type="Proteomes" id="UP001597145"/>
    </source>
</evidence>
<protein>
    <submittedName>
        <fullName evidence="1">YqjF family protein</fullName>
    </submittedName>
</protein>
<dbReference type="PANTHER" id="PTHR39186">
    <property type="entry name" value="DUF2071 FAMILY PROTEIN"/>
    <property type="match status" value="1"/>
</dbReference>
<gene>
    <name evidence="1" type="ORF">ACFSCY_07125</name>
</gene>
<dbReference type="Gene3D" id="2.40.400.10">
    <property type="entry name" value="Acetoacetate decarboxylase-like"/>
    <property type="match status" value="1"/>
</dbReference>
<dbReference type="EMBL" id="JBHUCP010000004">
    <property type="protein sequence ID" value="MFD1529209.1"/>
    <property type="molecule type" value="Genomic_DNA"/>
</dbReference>
<keyword evidence="2" id="KW-1185">Reference proteome</keyword>
<reference evidence="2" key="1">
    <citation type="journal article" date="2019" name="Int. J. Syst. Evol. Microbiol.">
        <title>The Global Catalogue of Microorganisms (GCM) 10K type strain sequencing project: providing services to taxonomists for standard genome sequencing and annotation.</title>
        <authorList>
            <consortium name="The Broad Institute Genomics Platform"/>
            <consortium name="The Broad Institute Genome Sequencing Center for Infectious Disease"/>
            <person name="Wu L."/>
            <person name="Ma J."/>
        </authorList>
    </citation>
    <scope>NUCLEOTIDE SEQUENCE [LARGE SCALE GENOMIC DNA]</scope>
    <source>
        <strain evidence="2">JCM 12165</strain>
    </source>
</reference>
<dbReference type="Proteomes" id="UP001597145">
    <property type="component" value="Unassembled WGS sequence"/>
</dbReference>
<dbReference type="PANTHER" id="PTHR39186:SF1">
    <property type="entry name" value="DUF2071 DOMAIN-CONTAINING PROTEIN"/>
    <property type="match status" value="1"/>
</dbReference>